<evidence type="ECO:0000256" key="5">
    <source>
        <dbReference type="ARBA" id="ARBA00023136"/>
    </source>
</evidence>
<dbReference type="AlphaFoldDB" id="A0A516V7Y7"/>
<feature type="transmembrane region" description="Helical" evidence="6">
    <location>
        <begin position="102"/>
        <end position="126"/>
    </location>
</feature>
<dbReference type="PANTHER" id="PTHR32322:SF2">
    <property type="entry name" value="EAMA DOMAIN-CONTAINING PROTEIN"/>
    <property type="match status" value="1"/>
</dbReference>
<dbReference type="InterPro" id="IPR050638">
    <property type="entry name" value="AA-Vitamin_Transporters"/>
</dbReference>
<dbReference type="RefSeq" id="WP_143880140.1">
    <property type="nucleotide sequence ID" value="NZ_BAABLZ010000001.1"/>
</dbReference>
<feature type="transmembrane region" description="Helical" evidence="6">
    <location>
        <begin position="258"/>
        <end position="282"/>
    </location>
</feature>
<proteinExistence type="inferred from homology"/>
<evidence type="ECO:0000256" key="1">
    <source>
        <dbReference type="ARBA" id="ARBA00004141"/>
    </source>
</evidence>
<feature type="transmembrane region" description="Helical" evidence="6">
    <location>
        <begin position="232"/>
        <end position="251"/>
    </location>
</feature>
<evidence type="ECO:0000256" key="3">
    <source>
        <dbReference type="ARBA" id="ARBA00022692"/>
    </source>
</evidence>
<evidence type="ECO:0000256" key="4">
    <source>
        <dbReference type="ARBA" id="ARBA00022989"/>
    </source>
</evidence>
<dbReference type="InterPro" id="IPR000620">
    <property type="entry name" value="EamA_dom"/>
</dbReference>
<protein>
    <submittedName>
        <fullName evidence="8">DMT family transporter</fullName>
    </submittedName>
</protein>
<dbReference type="EMBL" id="CP041742">
    <property type="protein sequence ID" value="QDQ74631.1"/>
    <property type="molecule type" value="Genomic_DNA"/>
</dbReference>
<keyword evidence="5 6" id="KW-0472">Membrane</keyword>
<accession>A0A516V7Y7</accession>
<organism evidence="8 9">
    <name type="scientific">Pseudoluteimonas lycopersici</name>
    <dbReference type="NCBI Taxonomy" id="1324796"/>
    <lineage>
        <taxon>Bacteria</taxon>
        <taxon>Pseudomonadati</taxon>
        <taxon>Pseudomonadota</taxon>
        <taxon>Gammaproteobacteria</taxon>
        <taxon>Lysobacterales</taxon>
        <taxon>Lysobacteraceae</taxon>
        <taxon>Pseudoluteimonas</taxon>
    </lineage>
</organism>
<dbReference type="GO" id="GO:0016020">
    <property type="term" value="C:membrane"/>
    <property type="evidence" value="ECO:0007669"/>
    <property type="project" value="UniProtKB-SubCell"/>
</dbReference>
<evidence type="ECO:0000256" key="6">
    <source>
        <dbReference type="SAM" id="Phobius"/>
    </source>
</evidence>
<feature type="transmembrane region" description="Helical" evidence="6">
    <location>
        <begin position="51"/>
        <end position="71"/>
    </location>
</feature>
<reference evidence="8 9" key="1">
    <citation type="submission" date="2019-07" db="EMBL/GenBank/DDBJ databases">
        <title>Lysobacter weifangensis sp. nov., isolated from bensulfuron-methyl contaminated farmland soil.</title>
        <authorList>
            <person name="Zhao H."/>
        </authorList>
    </citation>
    <scope>NUCLEOTIDE SEQUENCE [LARGE SCALE GENOMIC DNA]</scope>
    <source>
        <strain evidence="8 9">CC-Bw-6</strain>
    </source>
</reference>
<dbReference type="SUPFAM" id="SSF103481">
    <property type="entry name" value="Multidrug resistance efflux transporter EmrE"/>
    <property type="match status" value="2"/>
</dbReference>
<keyword evidence="4 6" id="KW-1133">Transmembrane helix</keyword>
<dbReference type="Pfam" id="PF00892">
    <property type="entry name" value="EamA"/>
    <property type="match status" value="2"/>
</dbReference>
<feature type="transmembrane region" description="Helical" evidence="6">
    <location>
        <begin position="288"/>
        <end position="306"/>
    </location>
</feature>
<comment type="subcellular location">
    <subcellularLocation>
        <location evidence="1">Membrane</location>
        <topology evidence="1">Multi-pass membrane protein</topology>
    </subcellularLocation>
</comment>
<gene>
    <name evidence="8" type="ORF">FNZ56_12425</name>
</gene>
<feature type="transmembrane region" description="Helical" evidence="6">
    <location>
        <begin position="78"/>
        <end position="96"/>
    </location>
</feature>
<evidence type="ECO:0000313" key="8">
    <source>
        <dbReference type="EMBL" id="QDQ74631.1"/>
    </source>
</evidence>
<sequence length="316" mass="33347">MGMATPVDELPGGAEAQRRTALVRMLLGACLIGSNGLMVRISGLPPTVSAFWRMALAGVLFAAMVTFYRGWKPIPARAWAWLALPACAFAADLWLWHRSILIVGPGLATLLGNAQVFFMALAGALLFGERIGAAFVAGLGLTAFGLWLLLGGDWASLPAEYRWGVWLGLGTGVCYAVYNLTLKRSQSEADCDAPGAASTEQVLCIAAFGTALLLGIVVRAEGHSFAIPDLRTLAILLALAGIGHCLAWSLISRAMARLPVTLVGLLLLLQPLVAFLLDVLVLHHDASGREWLGLGVALAGIFVAGMKKRPISEPIA</sequence>
<name>A0A516V7Y7_9GAMM</name>
<feature type="transmembrane region" description="Helical" evidence="6">
    <location>
        <begin position="163"/>
        <end position="181"/>
    </location>
</feature>
<keyword evidence="3 6" id="KW-0812">Transmembrane</keyword>
<feature type="transmembrane region" description="Helical" evidence="6">
    <location>
        <begin position="202"/>
        <end position="220"/>
    </location>
</feature>
<evidence type="ECO:0000259" key="7">
    <source>
        <dbReference type="Pfam" id="PF00892"/>
    </source>
</evidence>
<feature type="transmembrane region" description="Helical" evidence="6">
    <location>
        <begin position="21"/>
        <end position="39"/>
    </location>
</feature>
<keyword evidence="9" id="KW-1185">Reference proteome</keyword>
<feature type="domain" description="EamA" evidence="7">
    <location>
        <begin position="163"/>
        <end position="304"/>
    </location>
</feature>
<comment type="similarity">
    <text evidence="2">Belongs to the EamA transporter family.</text>
</comment>
<evidence type="ECO:0000256" key="2">
    <source>
        <dbReference type="ARBA" id="ARBA00007362"/>
    </source>
</evidence>
<dbReference type="PANTHER" id="PTHR32322">
    <property type="entry name" value="INNER MEMBRANE TRANSPORTER"/>
    <property type="match status" value="1"/>
</dbReference>
<dbReference type="InterPro" id="IPR037185">
    <property type="entry name" value="EmrE-like"/>
</dbReference>
<dbReference type="Proteomes" id="UP000315891">
    <property type="component" value="Chromosome"/>
</dbReference>
<feature type="domain" description="EamA" evidence="7">
    <location>
        <begin position="24"/>
        <end position="150"/>
    </location>
</feature>
<evidence type="ECO:0000313" key="9">
    <source>
        <dbReference type="Proteomes" id="UP000315891"/>
    </source>
</evidence>
<feature type="transmembrane region" description="Helical" evidence="6">
    <location>
        <begin position="133"/>
        <end position="151"/>
    </location>
</feature>
<dbReference type="OrthoDB" id="5625838at2"/>